<proteinExistence type="predicted"/>
<accession>A0A0E0B895</accession>
<evidence type="ECO:0000313" key="2">
    <source>
        <dbReference type="EnsemblPlants" id="OGLUM10G03510.1"/>
    </source>
</evidence>
<name>A0A0E0B895_9ORYZ</name>
<dbReference type="EnsemblPlants" id="OGLUM10G03510.1">
    <property type="protein sequence ID" value="OGLUM10G03510.1"/>
    <property type="gene ID" value="OGLUM10G03510"/>
</dbReference>
<evidence type="ECO:0008006" key="4">
    <source>
        <dbReference type="Google" id="ProtNLM"/>
    </source>
</evidence>
<dbReference type="Gramene" id="OGLUM10G03510.1">
    <property type="protein sequence ID" value="OGLUM10G03510.1"/>
    <property type="gene ID" value="OGLUM10G03510"/>
</dbReference>
<organism evidence="2">
    <name type="scientific">Oryza glumipatula</name>
    <dbReference type="NCBI Taxonomy" id="40148"/>
    <lineage>
        <taxon>Eukaryota</taxon>
        <taxon>Viridiplantae</taxon>
        <taxon>Streptophyta</taxon>
        <taxon>Embryophyta</taxon>
        <taxon>Tracheophyta</taxon>
        <taxon>Spermatophyta</taxon>
        <taxon>Magnoliopsida</taxon>
        <taxon>Liliopsida</taxon>
        <taxon>Poales</taxon>
        <taxon>Poaceae</taxon>
        <taxon>BOP clade</taxon>
        <taxon>Oryzoideae</taxon>
        <taxon>Oryzeae</taxon>
        <taxon>Oryzinae</taxon>
        <taxon>Oryza</taxon>
    </lineage>
</organism>
<keyword evidence="3" id="KW-1185">Reference proteome</keyword>
<dbReference type="AlphaFoldDB" id="A0A0E0B895"/>
<dbReference type="HOGENOM" id="CLU_2593663_0_0_1"/>
<reference evidence="2" key="2">
    <citation type="submission" date="2018-05" db="EMBL/GenBank/DDBJ databases">
        <title>OgluRS3 (Oryza glumaepatula Reference Sequence Version 3).</title>
        <authorList>
            <person name="Zhang J."/>
            <person name="Kudrna D."/>
            <person name="Lee S."/>
            <person name="Talag J."/>
            <person name="Welchert J."/>
            <person name="Wing R.A."/>
        </authorList>
    </citation>
    <scope>NUCLEOTIDE SEQUENCE [LARGE SCALE GENOMIC DNA]</scope>
</reference>
<feature type="region of interest" description="Disordered" evidence="1">
    <location>
        <begin position="47"/>
        <end position="66"/>
    </location>
</feature>
<protein>
    <recommendedName>
        <fullName evidence="4">DUF834 domain-containing protein</fullName>
    </recommendedName>
</protein>
<evidence type="ECO:0000256" key="1">
    <source>
        <dbReference type="SAM" id="MobiDB-lite"/>
    </source>
</evidence>
<dbReference type="Proteomes" id="UP000026961">
    <property type="component" value="Chromosome 10"/>
</dbReference>
<reference evidence="2" key="1">
    <citation type="submission" date="2015-04" db="UniProtKB">
        <authorList>
            <consortium name="EnsemblPlants"/>
        </authorList>
    </citation>
    <scope>IDENTIFICATION</scope>
</reference>
<sequence>MEVGGADRRGGEAVVARGWCSRGRCGRTRRQWPSVATAWRGGGEVKEVACGGGKSRHTMEDDDDTVAVDGSGWRVVASGN</sequence>
<evidence type="ECO:0000313" key="3">
    <source>
        <dbReference type="Proteomes" id="UP000026961"/>
    </source>
</evidence>